<evidence type="ECO:0000256" key="2">
    <source>
        <dbReference type="SAM" id="Phobius"/>
    </source>
</evidence>
<dbReference type="SUPFAM" id="SSF52317">
    <property type="entry name" value="Class I glutamine amidotransferase-like"/>
    <property type="match status" value="1"/>
</dbReference>
<feature type="compositionally biased region" description="Pro residues" evidence="1">
    <location>
        <begin position="453"/>
        <end position="464"/>
    </location>
</feature>
<feature type="chain" id="PRO_5038923447" evidence="3">
    <location>
        <begin position="29"/>
        <end position="480"/>
    </location>
</feature>
<dbReference type="Pfam" id="PF01965">
    <property type="entry name" value="DJ-1_PfpI"/>
    <property type="match status" value="1"/>
</dbReference>
<keyword evidence="5" id="KW-0238">DNA-binding</keyword>
<evidence type="ECO:0000256" key="1">
    <source>
        <dbReference type="SAM" id="MobiDB-lite"/>
    </source>
</evidence>
<evidence type="ECO:0000313" key="5">
    <source>
        <dbReference type="EMBL" id="SDR88921.1"/>
    </source>
</evidence>
<feature type="region of interest" description="Disordered" evidence="1">
    <location>
        <begin position="446"/>
        <end position="480"/>
    </location>
</feature>
<dbReference type="RefSeq" id="WP_091410179.1">
    <property type="nucleotide sequence ID" value="NZ_LT629749.1"/>
</dbReference>
<dbReference type="Gene3D" id="3.40.50.880">
    <property type="match status" value="2"/>
</dbReference>
<dbReference type="AlphaFoldDB" id="A0A1H1MQ64"/>
<protein>
    <submittedName>
        <fullName evidence="5">Transcriptional regulator GlxA family, contains an amidase domain and an AraC-type DNA-binding HTH domain</fullName>
    </submittedName>
</protein>
<keyword evidence="3" id="KW-0732">Signal</keyword>
<sequence>MSSHLTRIARAAIAAALMLLTLSGLAVAGVVRSTSQSHAATPGGASPDRPPDRPSSGGRLVVAVALGASGTVGSDALAPFEVFASSPAFSVYTVAASAAPAPVDGGPAIVPTYTFADVAAGRATRPDVVVVPAVDDPDGEAEAPLRAWVVEQSQRGARILSVCAGARLLAATGLLEGRTATSHWSRISALTEQHPETRWVDGERYVDDGSITTTAGITSGIPGALHLVDQLAGTPEAVRVGRLVHYPNWSPTASTTIPVQSLTAADLPVALDLAVPWFRPTLGLALADGVSELDVASAFEVYSNSYAARAIAIATGSTVTTRHGVVLAAHPLADAPPLDRVVVPATSDGTAGGTQIRGWAAQQGLPVDALRGPGGDAGFDGGLEYLAATAGRATAVSAAKMIDYPTDTLELAEGTAGLRVPLLVVLGLLLAGAVGFVPTLVRRSVRRSAEPPATRPPRPRPPAVGRPSTTRPPADVVVPS</sequence>
<feature type="domain" description="DJ-1/PfpI" evidence="4">
    <location>
        <begin position="69"/>
        <end position="228"/>
    </location>
</feature>
<dbReference type="OrthoDB" id="3992151at2"/>
<reference evidence="5 6" key="1">
    <citation type="submission" date="2016-10" db="EMBL/GenBank/DDBJ databases">
        <authorList>
            <person name="de Groot N.N."/>
        </authorList>
    </citation>
    <scope>NUCLEOTIDE SEQUENCE [LARGE SCALE GENOMIC DNA]</scope>
    <source>
        <strain evidence="5 6">DSM 21741</strain>
    </source>
</reference>
<dbReference type="STRING" id="546871.SAMN04488543_0687"/>
<dbReference type="InterPro" id="IPR002818">
    <property type="entry name" value="DJ-1/PfpI"/>
</dbReference>
<evidence type="ECO:0000313" key="6">
    <source>
        <dbReference type="Proteomes" id="UP000199092"/>
    </source>
</evidence>
<feature type="region of interest" description="Disordered" evidence="1">
    <location>
        <begin position="37"/>
        <end position="58"/>
    </location>
</feature>
<feature type="transmembrane region" description="Helical" evidence="2">
    <location>
        <begin position="420"/>
        <end position="441"/>
    </location>
</feature>
<keyword evidence="6" id="KW-1185">Reference proteome</keyword>
<evidence type="ECO:0000259" key="4">
    <source>
        <dbReference type="Pfam" id="PF01965"/>
    </source>
</evidence>
<keyword evidence="2" id="KW-1133">Transmembrane helix</keyword>
<evidence type="ECO:0000256" key="3">
    <source>
        <dbReference type="SAM" id="SignalP"/>
    </source>
</evidence>
<gene>
    <name evidence="5" type="ORF">SAMN04488543_0687</name>
</gene>
<organism evidence="5 6">
    <name type="scientific">Friedmanniella luteola</name>
    <dbReference type="NCBI Taxonomy" id="546871"/>
    <lineage>
        <taxon>Bacteria</taxon>
        <taxon>Bacillati</taxon>
        <taxon>Actinomycetota</taxon>
        <taxon>Actinomycetes</taxon>
        <taxon>Propionibacteriales</taxon>
        <taxon>Nocardioidaceae</taxon>
        <taxon>Friedmanniella</taxon>
    </lineage>
</organism>
<dbReference type="InterPro" id="IPR052158">
    <property type="entry name" value="INH-QAR"/>
</dbReference>
<dbReference type="InterPro" id="IPR029062">
    <property type="entry name" value="Class_I_gatase-like"/>
</dbReference>
<dbReference type="PANTHER" id="PTHR43130">
    <property type="entry name" value="ARAC-FAMILY TRANSCRIPTIONAL REGULATOR"/>
    <property type="match status" value="1"/>
</dbReference>
<dbReference type="PANTHER" id="PTHR43130:SF3">
    <property type="entry name" value="HTH-TYPE TRANSCRIPTIONAL REGULATOR RV1931C"/>
    <property type="match status" value="1"/>
</dbReference>
<dbReference type="GO" id="GO:0003677">
    <property type="term" value="F:DNA binding"/>
    <property type="evidence" value="ECO:0007669"/>
    <property type="project" value="UniProtKB-KW"/>
</dbReference>
<accession>A0A1H1MQ64</accession>
<dbReference type="Proteomes" id="UP000199092">
    <property type="component" value="Chromosome I"/>
</dbReference>
<name>A0A1H1MQ64_9ACTN</name>
<feature type="signal peptide" evidence="3">
    <location>
        <begin position="1"/>
        <end position="28"/>
    </location>
</feature>
<proteinExistence type="predicted"/>
<keyword evidence="2" id="KW-0812">Transmembrane</keyword>
<keyword evidence="2" id="KW-0472">Membrane</keyword>
<dbReference type="EMBL" id="LT629749">
    <property type="protein sequence ID" value="SDR88921.1"/>
    <property type="molecule type" value="Genomic_DNA"/>
</dbReference>